<dbReference type="GeneID" id="11508535"/>
<accession>G2Q428</accession>
<organism evidence="1 2">
    <name type="scientific">Thermothelomyces thermophilus (strain ATCC 42464 / BCRC 31852 / DSM 1799)</name>
    <name type="common">Sporotrichum thermophile</name>
    <dbReference type="NCBI Taxonomy" id="573729"/>
    <lineage>
        <taxon>Eukaryota</taxon>
        <taxon>Fungi</taxon>
        <taxon>Dikarya</taxon>
        <taxon>Ascomycota</taxon>
        <taxon>Pezizomycotina</taxon>
        <taxon>Sordariomycetes</taxon>
        <taxon>Sordariomycetidae</taxon>
        <taxon>Sordariales</taxon>
        <taxon>Chaetomiaceae</taxon>
        <taxon>Thermothelomyces</taxon>
    </lineage>
</organism>
<dbReference type="RefSeq" id="XP_003658872.1">
    <property type="nucleotide sequence ID" value="XM_003658824.1"/>
</dbReference>
<dbReference type="EMBL" id="CP003002">
    <property type="protein sequence ID" value="AEO53627.1"/>
    <property type="molecule type" value="Genomic_DNA"/>
</dbReference>
<protein>
    <submittedName>
        <fullName evidence="1">Uncharacterized protein</fullName>
    </submittedName>
</protein>
<evidence type="ECO:0000313" key="1">
    <source>
        <dbReference type="EMBL" id="AEO53627.1"/>
    </source>
</evidence>
<dbReference type="Proteomes" id="UP000007322">
    <property type="component" value="Chromosome 1"/>
</dbReference>
<dbReference type="OrthoDB" id="2386090at2759"/>
<keyword evidence="2" id="KW-1185">Reference proteome</keyword>
<dbReference type="eggNOG" id="ENOG502SB6P">
    <property type="taxonomic scope" value="Eukaryota"/>
</dbReference>
<dbReference type="VEuPathDB" id="FungiDB:MYCTH_2295218"/>
<dbReference type="InParanoid" id="G2Q428"/>
<reference evidence="1 2" key="1">
    <citation type="journal article" date="2011" name="Nat. Biotechnol.">
        <title>Comparative genomic analysis of the thermophilic biomass-degrading fungi Myceliophthora thermophila and Thielavia terrestris.</title>
        <authorList>
            <person name="Berka R.M."/>
            <person name="Grigoriev I.V."/>
            <person name="Otillar R."/>
            <person name="Salamov A."/>
            <person name="Grimwood J."/>
            <person name="Reid I."/>
            <person name="Ishmael N."/>
            <person name="John T."/>
            <person name="Darmond C."/>
            <person name="Moisan M.-C."/>
            <person name="Henrissat B."/>
            <person name="Coutinho P.M."/>
            <person name="Lombard V."/>
            <person name="Natvig D.O."/>
            <person name="Lindquist E."/>
            <person name="Schmutz J."/>
            <person name="Lucas S."/>
            <person name="Harris P."/>
            <person name="Powlowski J."/>
            <person name="Bellemare A."/>
            <person name="Taylor D."/>
            <person name="Butler G."/>
            <person name="de Vries R.P."/>
            <person name="Allijn I.E."/>
            <person name="van den Brink J."/>
            <person name="Ushinsky S."/>
            <person name="Storms R."/>
            <person name="Powell A.J."/>
            <person name="Paulsen I.T."/>
            <person name="Elbourne L.D.H."/>
            <person name="Baker S.E."/>
            <person name="Magnuson J."/>
            <person name="LaBoissiere S."/>
            <person name="Clutterbuck A.J."/>
            <person name="Martinez D."/>
            <person name="Wogulis M."/>
            <person name="de Leon A.L."/>
            <person name="Rey M.W."/>
            <person name="Tsang A."/>
        </authorList>
    </citation>
    <scope>NUCLEOTIDE SEQUENCE [LARGE SCALE GENOMIC DNA]</scope>
    <source>
        <strain evidence="2">ATCC 42464 / BCRC 31852 / DSM 1799</strain>
    </source>
</reference>
<dbReference type="HOGENOM" id="CLU_079418_1_0_1"/>
<evidence type="ECO:0000313" key="2">
    <source>
        <dbReference type="Proteomes" id="UP000007322"/>
    </source>
</evidence>
<dbReference type="KEGG" id="mtm:MYCTH_2295218"/>
<dbReference type="OMA" id="PFLAIWH"/>
<sequence length="161" mass="17805">MIVAPTYISAGEPLMKTAGVALCGIIPAVYVAWTTSPFVAAMHLHLPPYARWSPAILERFARTAPPGTRLDVTTMSLIGKPRVSSMTLADLRPARRRLGTVNYARDTSRLDATRKWWRFRAVAEFSVQEGAEKRVKTGWVWRDIRDGIAKRAAAQAAAAKQ</sequence>
<name>G2Q428_THET4</name>
<gene>
    <name evidence="1" type="ORF">MYCTH_2295218</name>
</gene>
<proteinExistence type="predicted"/>
<dbReference type="AlphaFoldDB" id="G2Q428"/>